<gene>
    <name evidence="2" type="ORF">EDD79_100276</name>
</gene>
<dbReference type="RefSeq" id="WP_132847426.1">
    <property type="nucleotide sequence ID" value="NZ_CP058648.1"/>
</dbReference>
<dbReference type="OrthoDB" id="1952037at2"/>
<feature type="transmembrane region" description="Helical" evidence="1">
    <location>
        <begin position="238"/>
        <end position="258"/>
    </location>
</feature>
<keyword evidence="3" id="KW-1185">Reference proteome</keyword>
<evidence type="ECO:0000313" key="2">
    <source>
        <dbReference type="EMBL" id="TCQ07080.1"/>
    </source>
</evidence>
<keyword evidence="1" id="KW-1133">Transmembrane helix</keyword>
<dbReference type="EMBL" id="SLYC01000002">
    <property type="protein sequence ID" value="TCQ07080.1"/>
    <property type="molecule type" value="Genomic_DNA"/>
</dbReference>
<dbReference type="Proteomes" id="UP000295504">
    <property type="component" value="Unassembled WGS sequence"/>
</dbReference>
<name>A0A4R2TT54_9FIRM</name>
<dbReference type="AlphaFoldDB" id="A0A4R2TT54"/>
<evidence type="ECO:0000256" key="1">
    <source>
        <dbReference type="SAM" id="Phobius"/>
    </source>
</evidence>
<keyword evidence="1" id="KW-0472">Membrane</keyword>
<dbReference type="Pfam" id="PF17231">
    <property type="entry name" value="DUF5305"/>
    <property type="match status" value="1"/>
</dbReference>
<protein>
    <recommendedName>
        <fullName evidence="4">DUF5305 domain-containing protein</fullName>
    </recommendedName>
</protein>
<proteinExistence type="predicted"/>
<comment type="caution">
    <text evidence="2">The sequence shown here is derived from an EMBL/GenBank/DDBJ whole genome shotgun (WGS) entry which is preliminary data.</text>
</comment>
<keyword evidence="1" id="KW-0812">Transmembrane</keyword>
<dbReference type="InterPro" id="IPR035185">
    <property type="entry name" value="DUF5305"/>
</dbReference>
<accession>A0A4R2TT54</accession>
<evidence type="ECO:0008006" key="4">
    <source>
        <dbReference type="Google" id="ProtNLM"/>
    </source>
</evidence>
<reference evidence="2 3" key="1">
    <citation type="submission" date="2019-03" db="EMBL/GenBank/DDBJ databases">
        <title>Genomic Encyclopedia of Type Strains, Phase IV (KMG-IV): sequencing the most valuable type-strain genomes for metagenomic binning, comparative biology and taxonomic classification.</title>
        <authorList>
            <person name="Goeker M."/>
        </authorList>
    </citation>
    <scope>NUCLEOTIDE SEQUENCE [LARGE SCALE GENOMIC DNA]</scope>
    <source>
        <strain evidence="2 3">DSM 100013</strain>
    </source>
</reference>
<organism evidence="2 3">
    <name type="scientific">Serpentinicella alkaliphila</name>
    <dbReference type="NCBI Taxonomy" id="1734049"/>
    <lineage>
        <taxon>Bacteria</taxon>
        <taxon>Bacillati</taxon>
        <taxon>Bacillota</taxon>
        <taxon>Clostridia</taxon>
        <taxon>Peptostreptococcales</taxon>
        <taxon>Natronincolaceae</taxon>
        <taxon>Serpentinicella</taxon>
    </lineage>
</organism>
<evidence type="ECO:0000313" key="3">
    <source>
        <dbReference type="Proteomes" id="UP000295504"/>
    </source>
</evidence>
<feature type="transmembrane region" description="Helical" evidence="1">
    <location>
        <begin position="12"/>
        <end position="32"/>
    </location>
</feature>
<sequence>MKRKIRKKYRMSIIYVLLFLIGITFVSTYRGIKYPGFEEHKSSVYEYKKLSNINYEVLLKPNIVYNNSSLPEGQIYVTEFVDYLDAHFRYEFMGEKSSEIKGEYKIIAEVKGYTIENKEEKDIWTKEYTLLNSTEFSEIGKRILIEEKVSIDLDKYNEFVKLVTSESKIGLNSKLIVSMIINMDVTTDHGKVQETINPTLVIPLNVGYFSIDNLGTIYDVGSIDEIKNVKLPVEKQLILTYVIILVIFISVLISMKFLTTNGDEDDNVLKIIKMIFKQHGNRLVAITNELDTTYENMYSVKGIEDLVKIADEVEKPIIYKYRNNIKEILEFYVLDSPSIYVFDLNQALEADNRVIVESKSNS</sequence>